<evidence type="ECO:0000256" key="4">
    <source>
        <dbReference type="ARBA" id="ARBA00022692"/>
    </source>
</evidence>
<evidence type="ECO:0000256" key="1">
    <source>
        <dbReference type="ARBA" id="ARBA00004370"/>
    </source>
</evidence>
<evidence type="ECO:0000256" key="9">
    <source>
        <dbReference type="HAMAP-Rule" id="MF_00422"/>
    </source>
</evidence>
<dbReference type="InterPro" id="IPR038379">
    <property type="entry name" value="SecE_sf"/>
</dbReference>
<evidence type="ECO:0000256" key="8">
    <source>
        <dbReference type="ARBA" id="ARBA00023136"/>
    </source>
</evidence>
<comment type="subunit">
    <text evidence="9">Component of the Sec protein translocase complex. Heterotrimer consisting of SecY, SecE and SecG subunits. The heterotrimers can form oligomers, although 1 heterotrimer is thought to be able to translocate proteins. Interacts with the ribosome. Interacts with SecDF, and other proteins may be involved. Interacts with SecA.</text>
</comment>
<evidence type="ECO:0000256" key="2">
    <source>
        <dbReference type="ARBA" id="ARBA00022448"/>
    </source>
</evidence>
<dbReference type="RefSeq" id="WP_067330437.1">
    <property type="nucleotide sequence ID" value="NZ_LNKT01000012.1"/>
</dbReference>
<keyword evidence="8 9" id="KW-0472">Membrane</keyword>
<keyword evidence="5 9" id="KW-0653">Protein transport</keyword>
<protein>
    <recommendedName>
        <fullName evidence="9">Protein translocase subunit SecE</fullName>
    </recommendedName>
</protein>
<name>A0A151CHI4_9BACT</name>
<evidence type="ECO:0000313" key="11">
    <source>
        <dbReference type="Proteomes" id="UP000075359"/>
    </source>
</evidence>
<dbReference type="PANTHER" id="PTHR33910:SF1">
    <property type="entry name" value="PROTEIN TRANSLOCASE SUBUNIT SECE"/>
    <property type="match status" value="1"/>
</dbReference>
<sequence length="59" mass="6427">MGKISTFIANARAEIHKVIFPTKVQVRQAFLAVILVVTVISIFLALVDLLMSSIISSVL</sequence>
<dbReference type="GO" id="GO:0009306">
    <property type="term" value="P:protein secretion"/>
    <property type="evidence" value="ECO:0007669"/>
    <property type="project" value="UniProtKB-UniRule"/>
</dbReference>
<comment type="subcellular location">
    <subcellularLocation>
        <location evidence="9">Cell membrane</location>
        <topology evidence="9">Single-pass membrane protein</topology>
    </subcellularLocation>
    <subcellularLocation>
        <location evidence="1">Membrane</location>
    </subcellularLocation>
</comment>
<dbReference type="OrthoDB" id="5373231at2"/>
<keyword evidence="7 9" id="KW-0811">Translocation</keyword>
<dbReference type="Gene3D" id="1.20.5.1030">
    <property type="entry name" value="Preprotein translocase secy subunit"/>
    <property type="match status" value="1"/>
</dbReference>
<dbReference type="GO" id="GO:0006605">
    <property type="term" value="P:protein targeting"/>
    <property type="evidence" value="ECO:0007669"/>
    <property type="project" value="UniProtKB-UniRule"/>
</dbReference>
<feature type="transmembrane region" description="Helical" evidence="9">
    <location>
        <begin position="29"/>
        <end position="51"/>
    </location>
</feature>
<proteinExistence type="inferred from homology"/>
<dbReference type="InterPro" id="IPR005807">
    <property type="entry name" value="SecE_bac"/>
</dbReference>
<comment type="function">
    <text evidence="9">Essential subunit of the Sec protein translocation channel SecYEG. Clamps together the 2 halves of SecY. May contact the channel plug during translocation.</text>
</comment>
<dbReference type="NCBIfam" id="TIGR00964">
    <property type="entry name" value="secE_bact"/>
    <property type="match status" value="1"/>
</dbReference>
<dbReference type="PANTHER" id="PTHR33910">
    <property type="entry name" value="PROTEIN TRANSLOCASE SUBUNIT SECE"/>
    <property type="match status" value="1"/>
</dbReference>
<dbReference type="Proteomes" id="UP000075359">
    <property type="component" value="Unassembled WGS sequence"/>
</dbReference>
<dbReference type="InterPro" id="IPR001901">
    <property type="entry name" value="Translocase_SecE/Sec61-g"/>
</dbReference>
<dbReference type="HAMAP" id="MF_00422">
    <property type="entry name" value="SecE"/>
    <property type="match status" value="1"/>
</dbReference>
<evidence type="ECO:0000256" key="3">
    <source>
        <dbReference type="ARBA" id="ARBA00022475"/>
    </source>
</evidence>
<dbReference type="GO" id="GO:0005886">
    <property type="term" value="C:plasma membrane"/>
    <property type="evidence" value="ECO:0007669"/>
    <property type="project" value="UniProtKB-SubCell"/>
</dbReference>
<evidence type="ECO:0000256" key="7">
    <source>
        <dbReference type="ARBA" id="ARBA00023010"/>
    </source>
</evidence>
<dbReference type="GO" id="GO:0065002">
    <property type="term" value="P:intracellular protein transmembrane transport"/>
    <property type="evidence" value="ECO:0007669"/>
    <property type="project" value="UniProtKB-UniRule"/>
</dbReference>
<keyword evidence="2 9" id="KW-0813">Transport</keyword>
<keyword evidence="11" id="KW-1185">Reference proteome</keyword>
<evidence type="ECO:0000256" key="6">
    <source>
        <dbReference type="ARBA" id="ARBA00022989"/>
    </source>
</evidence>
<keyword evidence="6 9" id="KW-1133">Transmembrane helix</keyword>
<dbReference type="AlphaFoldDB" id="A0A151CHI4"/>
<evidence type="ECO:0000256" key="5">
    <source>
        <dbReference type="ARBA" id="ARBA00022927"/>
    </source>
</evidence>
<comment type="caution">
    <text evidence="10">The sequence shown here is derived from an EMBL/GenBank/DDBJ whole genome shotgun (WGS) entry which is preliminary data.</text>
</comment>
<organism evidence="10 11">
    <name type="scientific">Sulfurovum riftiae</name>
    <dbReference type="NCBI Taxonomy" id="1630136"/>
    <lineage>
        <taxon>Bacteria</taxon>
        <taxon>Pseudomonadati</taxon>
        <taxon>Campylobacterota</taxon>
        <taxon>Epsilonproteobacteria</taxon>
        <taxon>Campylobacterales</taxon>
        <taxon>Sulfurovaceae</taxon>
        <taxon>Sulfurovum</taxon>
    </lineage>
</organism>
<dbReference type="STRING" id="1630136.AS592_08710"/>
<dbReference type="Pfam" id="PF00584">
    <property type="entry name" value="SecE"/>
    <property type="match status" value="1"/>
</dbReference>
<dbReference type="EMBL" id="LNKT01000012">
    <property type="protein sequence ID" value="KYJ86894.1"/>
    <property type="molecule type" value="Genomic_DNA"/>
</dbReference>
<evidence type="ECO:0000313" key="10">
    <source>
        <dbReference type="EMBL" id="KYJ86894.1"/>
    </source>
</evidence>
<comment type="similarity">
    <text evidence="9">Belongs to the SecE/SEC61-gamma family.</text>
</comment>
<accession>A0A151CHI4</accession>
<reference evidence="10 11" key="1">
    <citation type="submission" date="2015-11" db="EMBL/GenBank/DDBJ databases">
        <title>Draft genome of Sulfurovum riftiae 1812E, a member of the Epsilonproteobacteria isolated from the tube of the deep-sea hydrothermal vent tubewom Riftia pachyptila.</title>
        <authorList>
            <person name="Vetriani C."/>
            <person name="Giovannelli D."/>
        </authorList>
    </citation>
    <scope>NUCLEOTIDE SEQUENCE [LARGE SCALE GENOMIC DNA]</scope>
    <source>
        <strain evidence="10 11">1812E</strain>
    </source>
</reference>
<gene>
    <name evidence="9" type="primary">secE</name>
    <name evidence="10" type="ORF">AS592_08710</name>
</gene>
<keyword evidence="4 9" id="KW-0812">Transmembrane</keyword>
<keyword evidence="3 9" id="KW-1003">Cell membrane</keyword>
<dbReference type="GO" id="GO:0043952">
    <property type="term" value="P:protein transport by the Sec complex"/>
    <property type="evidence" value="ECO:0007669"/>
    <property type="project" value="UniProtKB-UniRule"/>
</dbReference>
<dbReference type="GO" id="GO:0008320">
    <property type="term" value="F:protein transmembrane transporter activity"/>
    <property type="evidence" value="ECO:0007669"/>
    <property type="project" value="UniProtKB-UniRule"/>
</dbReference>